<dbReference type="Gene3D" id="3.40.309.10">
    <property type="entry name" value="Aldehyde Dehydrogenase, Chain A, domain 2"/>
    <property type="match status" value="1"/>
</dbReference>
<dbReference type="SUPFAM" id="SSF53720">
    <property type="entry name" value="ALDH-like"/>
    <property type="match status" value="1"/>
</dbReference>
<dbReference type="Pfam" id="PF00171">
    <property type="entry name" value="Aldedh"/>
    <property type="match status" value="1"/>
</dbReference>
<dbReference type="InterPro" id="IPR015590">
    <property type="entry name" value="Aldehyde_DH_dom"/>
</dbReference>
<protein>
    <recommendedName>
        <fullName evidence="4">succinate-semialdehyde dehydrogenase (NADP(+))</fullName>
        <ecNumber evidence="4">1.2.1.79</ecNumber>
    </recommendedName>
</protein>
<name>A0A561E8K9_9MICO</name>
<dbReference type="CDD" id="cd07101">
    <property type="entry name" value="ALDH_SSADH2_GabD2"/>
    <property type="match status" value="1"/>
</dbReference>
<dbReference type="Proteomes" id="UP000318297">
    <property type="component" value="Unassembled WGS sequence"/>
</dbReference>
<proteinExistence type="inferred from homology"/>
<evidence type="ECO:0000256" key="5">
    <source>
        <dbReference type="ARBA" id="ARBA00048559"/>
    </source>
</evidence>
<dbReference type="RefSeq" id="WP_145225478.1">
    <property type="nucleotide sequence ID" value="NZ_VIVQ01000001.1"/>
</dbReference>
<evidence type="ECO:0000313" key="9">
    <source>
        <dbReference type="Proteomes" id="UP000318297"/>
    </source>
</evidence>
<dbReference type="OrthoDB" id="6882680at2"/>
<keyword evidence="9" id="KW-1185">Reference proteome</keyword>
<gene>
    <name evidence="8" type="ORF">BKA23_0693</name>
</gene>
<evidence type="ECO:0000256" key="4">
    <source>
        <dbReference type="ARBA" id="ARBA00039122"/>
    </source>
</evidence>
<evidence type="ECO:0000256" key="6">
    <source>
        <dbReference type="SAM" id="MobiDB-lite"/>
    </source>
</evidence>
<dbReference type="FunFam" id="3.40.309.10:FF:000009">
    <property type="entry name" value="Aldehyde dehydrogenase A"/>
    <property type="match status" value="1"/>
</dbReference>
<dbReference type="EMBL" id="VIVQ01000001">
    <property type="protein sequence ID" value="TWE11900.1"/>
    <property type="molecule type" value="Genomic_DNA"/>
</dbReference>
<feature type="region of interest" description="Disordered" evidence="6">
    <location>
        <begin position="1"/>
        <end position="23"/>
    </location>
</feature>
<evidence type="ECO:0000313" key="8">
    <source>
        <dbReference type="EMBL" id="TWE11900.1"/>
    </source>
</evidence>
<comment type="caution">
    <text evidence="8">The sequence shown here is derived from an EMBL/GenBank/DDBJ whole genome shotgun (WGS) entry which is preliminary data.</text>
</comment>
<dbReference type="InterPro" id="IPR016163">
    <property type="entry name" value="Ald_DH_C"/>
</dbReference>
<evidence type="ECO:0000256" key="1">
    <source>
        <dbReference type="ARBA" id="ARBA00009986"/>
    </source>
</evidence>
<sequence length="536" mass="57180">MSEQLVTKSTDLSASSTPSTPPYVVAPGLADRLARRVVTSPGATRHPSVTPLTGGVIAELPVSTVDDVEMAYLGARSAQPAWAATPIEQRAAVLLRLHDLVLDHQNELLDLIQLESGKARWQAFEEVMDVAGVCRHYGRRAKDYLAPRRHVGAIPVLSQSREVRHPKGVVGIVAPWNYPLSMSITDALPALVAGNAVVLRPDEKSSLTALRTVELLDEAGLPEDVLQVVLGDGRHIGAAVLDKADYVMFTGSTATGRGIAERAGSRLTGASLELGGKNSMYVAADANLKAAADSAVRSCFSSAGQLCISIERLVVHESVADEFVRLFVDRVKAVRVGPSLKWDTDMGSLISLQQLKTVTDHVEDAVAKGAVVLAGGRARPDLGPFFYEPTVLDGVTKEMTCRDCETFGPVVSVYRVGSDAEAVELANDTSYGLNAAIWSRDVKRARKLAAQIRCGTVNINDGYTAAWASYGSPMGGMGQSGLGRRHGAEGIHKYTESQNITAQHLMGFAPPKGVPAGLWARSMTMNLRALKKGRVS</sequence>
<evidence type="ECO:0000259" key="7">
    <source>
        <dbReference type="Pfam" id="PF00171"/>
    </source>
</evidence>
<accession>A0A561E8K9</accession>
<dbReference type="Gene3D" id="3.40.605.10">
    <property type="entry name" value="Aldehyde Dehydrogenase, Chain A, domain 1"/>
    <property type="match status" value="1"/>
</dbReference>
<feature type="compositionally biased region" description="Polar residues" evidence="6">
    <location>
        <begin position="1"/>
        <end position="18"/>
    </location>
</feature>
<feature type="domain" description="Aldehyde dehydrogenase" evidence="7">
    <location>
        <begin position="44"/>
        <end position="499"/>
    </location>
</feature>
<reference evidence="8 9" key="1">
    <citation type="submission" date="2019-06" db="EMBL/GenBank/DDBJ databases">
        <title>Sequencing the genomes of 1000 actinobacteria strains.</title>
        <authorList>
            <person name="Klenk H.-P."/>
        </authorList>
    </citation>
    <scope>NUCLEOTIDE SEQUENCE [LARGE SCALE GENOMIC DNA]</scope>
    <source>
        <strain evidence="8 9">DSM 19560</strain>
    </source>
</reference>
<comment type="catalytic activity">
    <reaction evidence="5">
        <text>succinate semialdehyde + NADP(+) + H2O = succinate + NADPH + 2 H(+)</text>
        <dbReference type="Rhea" id="RHEA:13213"/>
        <dbReference type="ChEBI" id="CHEBI:15377"/>
        <dbReference type="ChEBI" id="CHEBI:15378"/>
        <dbReference type="ChEBI" id="CHEBI:30031"/>
        <dbReference type="ChEBI" id="CHEBI:57706"/>
        <dbReference type="ChEBI" id="CHEBI:57783"/>
        <dbReference type="ChEBI" id="CHEBI:58349"/>
        <dbReference type="EC" id="1.2.1.79"/>
    </reaction>
</comment>
<keyword evidence="2" id="KW-0521">NADP</keyword>
<dbReference type="InterPro" id="IPR016161">
    <property type="entry name" value="Ald_DH/histidinol_DH"/>
</dbReference>
<dbReference type="EC" id="1.2.1.79" evidence="4"/>
<dbReference type="FunFam" id="3.40.605.10:FF:000010">
    <property type="entry name" value="N-succinylglutamate 5-semialdehyde dehydrogenase"/>
    <property type="match status" value="1"/>
</dbReference>
<organism evidence="8 9">
    <name type="scientific">Rudaeicoccus suwonensis</name>
    <dbReference type="NCBI Taxonomy" id="657409"/>
    <lineage>
        <taxon>Bacteria</taxon>
        <taxon>Bacillati</taxon>
        <taxon>Actinomycetota</taxon>
        <taxon>Actinomycetes</taxon>
        <taxon>Micrococcales</taxon>
        <taxon>Dermacoccaceae</taxon>
        <taxon>Rudaeicoccus</taxon>
    </lineage>
</organism>
<evidence type="ECO:0000256" key="3">
    <source>
        <dbReference type="ARBA" id="ARBA00023002"/>
    </source>
</evidence>
<dbReference type="PANTHER" id="PTHR11699">
    <property type="entry name" value="ALDEHYDE DEHYDROGENASE-RELATED"/>
    <property type="match status" value="1"/>
</dbReference>
<evidence type="ECO:0000256" key="2">
    <source>
        <dbReference type="ARBA" id="ARBA00022857"/>
    </source>
</evidence>
<comment type="similarity">
    <text evidence="1">Belongs to the aldehyde dehydrogenase family.</text>
</comment>
<keyword evidence="3" id="KW-0560">Oxidoreductase</keyword>
<dbReference type="GO" id="GO:0036243">
    <property type="term" value="F:succinate-semialdehyde dehydrogenase (NADP+) activity"/>
    <property type="evidence" value="ECO:0007669"/>
    <property type="project" value="UniProtKB-EC"/>
</dbReference>
<dbReference type="InterPro" id="IPR016162">
    <property type="entry name" value="Ald_DH_N"/>
</dbReference>
<dbReference type="AlphaFoldDB" id="A0A561E8K9"/>
<dbReference type="NCBIfam" id="NF006916">
    <property type="entry name" value="PRK09407.1"/>
    <property type="match status" value="1"/>
</dbReference>